<organism evidence="3 4">
    <name type="scientific">Paracidovorax valerianellae</name>
    <dbReference type="NCBI Taxonomy" id="187868"/>
    <lineage>
        <taxon>Bacteria</taxon>
        <taxon>Pseudomonadati</taxon>
        <taxon>Pseudomonadota</taxon>
        <taxon>Betaproteobacteria</taxon>
        <taxon>Burkholderiales</taxon>
        <taxon>Comamonadaceae</taxon>
        <taxon>Paracidovorax</taxon>
    </lineage>
</organism>
<dbReference type="EMBL" id="FMZC01000020">
    <property type="protein sequence ID" value="SDE54148.1"/>
    <property type="molecule type" value="Genomic_DNA"/>
</dbReference>
<reference evidence="3 4" key="1">
    <citation type="submission" date="2016-10" db="EMBL/GenBank/DDBJ databases">
        <authorList>
            <person name="de Groot N.N."/>
        </authorList>
    </citation>
    <scope>NUCLEOTIDE SEQUENCE [LARGE SCALE GENOMIC DNA]</scope>
    <source>
        <strain evidence="3 4">DSM 16619</strain>
    </source>
</reference>
<protein>
    <recommendedName>
        <fullName evidence="5">Transmembrane protein</fullName>
    </recommendedName>
</protein>
<dbReference type="Proteomes" id="UP000198781">
    <property type="component" value="Unassembled WGS sequence"/>
</dbReference>
<keyword evidence="2" id="KW-1133">Transmembrane helix</keyword>
<feature type="region of interest" description="Disordered" evidence="1">
    <location>
        <begin position="74"/>
        <end position="125"/>
    </location>
</feature>
<evidence type="ECO:0000256" key="1">
    <source>
        <dbReference type="SAM" id="MobiDB-lite"/>
    </source>
</evidence>
<evidence type="ECO:0000313" key="3">
    <source>
        <dbReference type="EMBL" id="SDE54148.1"/>
    </source>
</evidence>
<name>A0A1G7DRQ4_9BURK</name>
<accession>A0A1G7DRQ4</accession>
<evidence type="ECO:0000313" key="4">
    <source>
        <dbReference type="Proteomes" id="UP000198781"/>
    </source>
</evidence>
<sequence>MYLVVIGWLYVTLLMAVAEAMAPTGTVLGAIITFAFYGLLPMSIVVYILGTPGRKRAIHARQLAEREAQAAAAQNAAAAAKTEGAAQAPEVAPPPSTLGGAVEPDAGGESSTAPEGAAVSVRKEM</sequence>
<keyword evidence="2" id="KW-0472">Membrane</keyword>
<feature type="transmembrane region" description="Helical" evidence="2">
    <location>
        <begin position="28"/>
        <end position="49"/>
    </location>
</feature>
<feature type="compositionally biased region" description="Low complexity" evidence="1">
    <location>
        <begin position="74"/>
        <end position="90"/>
    </location>
</feature>
<keyword evidence="4" id="KW-1185">Reference proteome</keyword>
<gene>
    <name evidence="3" type="ORF">SAMN05192589_12033</name>
</gene>
<dbReference type="AlphaFoldDB" id="A0A1G7DRQ4"/>
<dbReference type="STRING" id="187868.SAMN05192589_12033"/>
<evidence type="ECO:0000256" key="2">
    <source>
        <dbReference type="SAM" id="Phobius"/>
    </source>
</evidence>
<proteinExistence type="predicted"/>
<keyword evidence="2" id="KW-0812">Transmembrane</keyword>
<evidence type="ECO:0008006" key="5">
    <source>
        <dbReference type="Google" id="ProtNLM"/>
    </source>
</evidence>
<dbReference type="RefSeq" id="WP_092745808.1">
    <property type="nucleotide sequence ID" value="NZ_FMZC01000020.1"/>
</dbReference>
<dbReference type="OrthoDB" id="8565731at2"/>